<dbReference type="PANTHER" id="PTHR46776">
    <property type="entry name" value="CYCLIN-DEPENDENT KINASE INHIBITOR 4-RELATED"/>
    <property type="match status" value="1"/>
</dbReference>
<dbReference type="AlphaFoldDB" id="A0AAV8PYV2"/>
<gene>
    <name evidence="5" type="ORF">OPV22_009217</name>
</gene>
<keyword evidence="2" id="KW-0649">Protein kinase inhibitor</keyword>
<evidence type="ECO:0000313" key="6">
    <source>
        <dbReference type="Proteomes" id="UP001222027"/>
    </source>
</evidence>
<feature type="region of interest" description="Disordered" evidence="3">
    <location>
        <begin position="67"/>
        <end position="197"/>
    </location>
</feature>
<evidence type="ECO:0000256" key="2">
    <source>
        <dbReference type="ARBA" id="ARBA00023013"/>
    </source>
</evidence>
<keyword evidence="6" id="KW-1185">Reference proteome</keyword>
<dbReference type="GO" id="GO:0004861">
    <property type="term" value="F:cyclin-dependent protein serine/threonine kinase inhibitor activity"/>
    <property type="evidence" value="ECO:0007669"/>
    <property type="project" value="InterPro"/>
</dbReference>
<sequence>MTKAPGSGMARYARKARVGGEAAVADAAHQQSSFGVHTRAKTLALKRLQESSPADAYSYLQLRSRRLQKRLPAPSSVRSRAAAKNTPSINPNSDPTPKFSSNPPVNSESVASVSMRNRCLKKATPSSEAAAAVREASSKDDAGSEASFGENVLELEASRSARESTPCSLIRNSETNGSPGSATRPSKFTVSSKRQASAIVPTDPEMEELFAGPEQFQQRRFMERYNFDVVKDQPLPGRYEWLKLDS</sequence>
<evidence type="ECO:0000256" key="3">
    <source>
        <dbReference type="SAM" id="MobiDB-lite"/>
    </source>
</evidence>
<dbReference type="PIRSF" id="PIRSF017811">
    <property type="entry name" value="CDK_inhib_pln"/>
    <property type="match status" value="1"/>
</dbReference>
<feature type="compositionally biased region" description="Polar residues" evidence="3">
    <location>
        <begin position="163"/>
        <end position="195"/>
    </location>
</feature>
<organism evidence="5 6">
    <name type="scientific">Ensete ventricosum</name>
    <name type="common">Abyssinian banana</name>
    <name type="synonym">Musa ensete</name>
    <dbReference type="NCBI Taxonomy" id="4639"/>
    <lineage>
        <taxon>Eukaryota</taxon>
        <taxon>Viridiplantae</taxon>
        <taxon>Streptophyta</taxon>
        <taxon>Embryophyta</taxon>
        <taxon>Tracheophyta</taxon>
        <taxon>Spermatophyta</taxon>
        <taxon>Magnoliopsida</taxon>
        <taxon>Liliopsida</taxon>
        <taxon>Zingiberales</taxon>
        <taxon>Musaceae</taxon>
        <taxon>Ensete</taxon>
    </lineage>
</organism>
<dbReference type="Proteomes" id="UP001222027">
    <property type="component" value="Unassembled WGS sequence"/>
</dbReference>
<dbReference type="GO" id="GO:0005634">
    <property type="term" value="C:nucleus"/>
    <property type="evidence" value="ECO:0007669"/>
    <property type="project" value="InterPro"/>
</dbReference>
<feature type="domain" description="Cyclin-dependent kinase inhibitor" evidence="4">
    <location>
        <begin position="201"/>
        <end position="243"/>
    </location>
</feature>
<dbReference type="GO" id="GO:0051726">
    <property type="term" value="P:regulation of cell cycle"/>
    <property type="evidence" value="ECO:0007669"/>
    <property type="project" value="InterPro"/>
</dbReference>
<reference evidence="5 6" key="1">
    <citation type="submission" date="2022-12" db="EMBL/GenBank/DDBJ databases">
        <title>Chromosome-scale assembly of the Ensete ventricosum genome.</title>
        <authorList>
            <person name="Dussert Y."/>
            <person name="Stocks J."/>
            <person name="Wendawek A."/>
            <person name="Woldeyes F."/>
            <person name="Nichols R.A."/>
            <person name="Borrell J.S."/>
        </authorList>
    </citation>
    <scope>NUCLEOTIDE SEQUENCE [LARGE SCALE GENOMIC DNA]</scope>
    <source>
        <strain evidence="6">cv. Maze</strain>
        <tissue evidence="5">Seeds</tissue>
    </source>
</reference>
<accession>A0AAV8PYV2</accession>
<dbReference type="InterPro" id="IPR044898">
    <property type="entry name" value="CDI_dom_sf"/>
</dbReference>
<comment type="similarity">
    <text evidence="1">Belongs to the CDI family. ICK/KRP subfamily.</text>
</comment>
<evidence type="ECO:0000256" key="1">
    <source>
        <dbReference type="ARBA" id="ARBA00010274"/>
    </source>
</evidence>
<feature type="compositionally biased region" description="Low complexity" evidence="3">
    <location>
        <begin position="126"/>
        <end position="135"/>
    </location>
</feature>
<dbReference type="Gene3D" id="4.10.365.10">
    <property type="entry name" value="p27"/>
    <property type="match status" value="1"/>
</dbReference>
<proteinExistence type="inferred from homology"/>
<feature type="compositionally biased region" description="Low complexity" evidence="3">
    <location>
        <begin position="70"/>
        <end position="83"/>
    </location>
</feature>
<comment type="caution">
    <text evidence="5">The sequence shown here is derived from an EMBL/GenBank/DDBJ whole genome shotgun (WGS) entry which is preliminary data.</text>
</comment>
<name>A0AAV8PYV2_ENSVE</name>
<dbReference type="InterPro" id="IPR003175">
    <property type="entry name" value="CDI_dom"/>
</dbReference>
<evidence type="ECO:0000313" key="5">
    <source>
        <dbReference type="EMBL" id="KAJ8498665.1"/>
    </source>
</evidence>
<dbReference type="InterPro" id="IPR044275">
    <property type="entry name" value="KRP"/>
</dbReference>
<evidence type="ECO:0000259" key="4">
    <source>
        <dbReference type="Pfam" id="PF02234"/>
    </source>
</evidence>
<dbReference type="Pfam" id="PF02234">
    <property type="entry name" value="CDI"/>
    <property type="match status" value="1"/>
</dbReference>
<feature type="compositionally biased region" description="Polar residues" evidence="3">
    <location>
        <begin position="85"/>
        <end position="115"/>
    </location>
</feature>
<dbReference type="EMBL" id="JAQQAF010000003">
    <property type="protein sequence ID" value="KAJ8498665.1"/>
    <property type="molecule type" value="Genomic_DNA"/>
</dbReference>
<protein>
    <recommendedName>
        <fullName evidence="4">Cyclin-dependent kinase inhibitor domain-containing protein</fullName>
    </recommendedName>
</protein>